<accession>Q6S8F9</accession>
<sequence length="75" mass="7601">GAGDSQKPLEGFGVEGRTLADEPPRRSVCCLLIGGMATAGGGGPRSLSGSNSSANEMTKLSGISDIIPEMEICDF</sequence>
<evidence type="ECO:0000256" key="1">
    <source>
        <dbReference type="SAM" id="MobiDB-lite"/>
    </source>
</evidence>
<name>Q6S8F9_MUSAC</name>
<protein>
    <submittedName>
        <fullName evidence="2">S-adenosylmethionine decarboxylase</fullName>
    </submittedName>
</protein>
<dbReference type="EMBL" id="AY463011">
    <property type="protein sequence ID" value="AAR88775.1"/>
    <property type="molecule type" value="mRNA"/>
</dbReference>
<dbReference type="AlphaFoldDB" id="Q6S8F9"/>
<organism evidence="2">
    <name type="scientific">Musa acuminata</name>
    <name type="common">Banana</name>
    <name type="synonym">Musa cavendishii</name>
    <dbReference type="NCBI Taxonomy" id="4641"/>
    <lineage>
        <taxon>Eukaryota</taxon>
        <taxon>Viridiplantae</taxon>
        <taxon>Streptophyta</taxon>
        <taxon>Embryophyta</taxon>
        <taxon>Tracheophyta</taxon>
        <taxon>Spermatophyta</taxon>
        <taxon>Magnoliopsida</taxon>
        <taxon>Liliopsida</taxon>
        <taxon>Zingiberales</taxon>
        <taxon>Musaceae</taxon>
        <taxon>Musa</taxon>
    </lineage>
</organism>
<feature type="region of interest" description="Disordered" evidence="1">
    <location>
        <begin position="1"/>
        <end position="20"/>
    </location>
</feature>
<reference evidence="2" key="1">
    <citation type="submission" date="2003-11" db="EMBL/GenBank/DDBJ databases">
        <title>Identification by cDNA-AFLP of differentially expressed genes during banana ripening.</title>
        <authorList>
            <person name="Bastos W.A."/>
            <person name="do Nascimento J.R.O."/>
            <person name="Lajolo F.M."/>
            <person name="Purgatto E."/>
        </authorList>
    </citation>
    <scope>NUCLEOTIDE SEQUENCE</scope>
    <source>
        <tissue evidence="2">Pulp</tissue>
    </source>
</reference>
<proteinExistence type="evidence at transcript level"/>
<feature type="non-terminal residue" evidence="2">
    <location>
        <position position="1"/>
    </location>
</feature>
<evidence type="ECO:0000313" key="2">
    <source>
        <dbReference type="EMBL" id="AAR88775.1"/>
    </source>
</evidence>
<feature type="non-terminal residue" evidence="2">
    <location>
        <position position="75"/>
    </location>
</feature>